<keyword evidence="2" id="KW-1185">Reference proteome</keyword>
<proteinExistence type="predicted"/>
<sequence length="225" mass="25653">MRNVTNQLISCLVSNDGLVKNVQTFEKHFNSVSGILHYGASKNISYEMNDLIHPKLPAFVRKVDVHNSNESLESFELWFHQNFKEQSDDQVAFYSPCEQSFIHYIDGVYFLFTVEGEVADKSIRYALSNDARPSYQKLKTNDAANCWQPLASGRVDSTLCLNGTLLPDARETFYFKMISALSEDELFSYYGELSCLDSFYSMLEINQHANQFETPPSSSIEPQSC</sequence>
<comment type="caution">
    <text evidence="1">The sequence shown here is derived from an EMBL/GenBank/DDBJ whole genome shotgun (WGS) entry which is preliminary data.</text>
</comment>
<evidence type="ECO:0000313" key="2">
    <source>
        <dbReference type="Proteomes" id="UP000095209"/>
    </source>
</evidence>
<dbReference type="RefSeq" id="WP_069717087.1">
    <property type="nucleotide sequence ID" value="NZ_MJEH01000021.1"/>
</dbReference>
<dbReference type="OrthoDB" id="3902805at2"/>
<dbReference type="STRING" id="1305675.BFG57_14645"/>
<gene>
    <name evidence="1" type="ORF">BFG57_14645</name>
</gene>
<name>A0A1E5LFQ1_9BACI</name>
<accession>A0A1E5LFQ1</accession>
<evidence type="ECO:0000313" key="1">
    <source>
        <dbReference type="EMBL" id="OEH92909.1"/>
    </source>
</evidence>
<dbReference type="EMBL" id="MJEH01000021">
    <property type="protein sequence ID" value="OEH92909.1"/>
    <property type="molecule type" value="Genomic_DNA"/>
</dbReference>
<dbReference type="AlphaFoldDB" id="A0A1E5LFQ1"/>
<protein>
    <submittedName>
        <fullName evidence="1">Uncharacterized protein</fullName>
    </submittedName>
</protein>
<organism evidence="1 2">
    <name type="scientific">Bacillus solimangrovi</name>
    <dbReference type="NCBI Taxonomy" id="1305675"/>
    <lineage>
        <taxon>Bacteria</taxon>
        <taxon>Bacillati</taxon>
        <taxon>Bacillota</taxon>
        <taxon>Bacilli</taxon>
        <taxon>Bacillales</taxon>
        <taxon>Bacillaceae</taxon>
        <taxon>Bacillus</taxon>
    </lineage>
</organism>
<reference evidence="1 2" key="1">
    <citation type="submission" date="2016-08" db="EMBL/GenBank/DDBJ databases">
        <title>Genome of Bacillus solimangrovi GH2-4.</title>
        <authorList>
            <person name="Lim S."/>
            <person name="Kim B.-C."/>
        </authorList>
    </citation>
    <scope>NUCLEOTIDE SEQUENCE [LARGE SCALE GENOMIC DNA]</scope>
    <source>
        <strain evidence="1 2">GH2-4</strain>
    </source>
</reference>
<dbReference type="Proteomes" id="UP000095209">
    <property type="component" value="Unassembled WGS sequence"/>
</dbReference>